<dbReference type="EMBL" id="CP120863">
    <property type="protein sequence ID" value="WFE89359.1"/>
    <property type="molecule type" value="Genomic_DNA"/>
</dbReference>
<gene>
    <name evidence="1" type="ORF">K1718_24920</name>
</gene>
<evidence type="ECO:0008006" key="3">
    <source>
        <dbReference type="Google" id="ProtNLM"/>
    </source>
</evidence>
<name>A0ABY8F3H3_9HYPH</name>
<keyword evidence="2" id="KW-1185">Reference proteome</keyword>
<evidence type="ECO:0000313" key="2">
    <source>
        <dbReference type="Proteomes" id="UP001209803"/>
    </source>
</evidence>
<dbReference type="Proteomes" id="UP001209803">
    <property type="component" value="Chromosome"/>
</dbReference>
<reference evidence="1 2" key="1">
    <citation type="submission" date="2023-03" db="EMBL/GenBank/DDBJ databases">
        <title>Roseibium porphyridii sp. nov. and Roseibium rhodosorbium sp. nov. isolated from marine algae, Porphyridium cruentum and Rhodosorus marinus, respectively.</title>
        <authorList>
            <person name="Lee M.W."/>
            <person name="Choi B.J."/>
            <person name="Lee J.K."/>
            <person name="Choi D.G."/>
            <person name="Baek J.H."/>
            <person name="Bayburt H."/>
            <person name="Kim J.M."/>
            <person name="Han D.M."/>
            <person name="Kim K.H."/>
            <person name="Jeon C.O."/>
        </authorList>
    </citation>
    <scope>NUCLEOTIDE SEQUENCE [LARGE SCALE GENOMIC DNA]</scope>
    <source>
        <strain evidence="1 2">KMA01</strain>
    </source>
</reference>
<protein>
    <recommendedName>
        <fullName evidence="3">Capsule polysaccharide biosynthesis protein</fullName>
    </recommendedName>
</protein>
<proteinExistence type="predicted"/>
<dbReference type="RefSeq" id="WP_265680447.1">
    <property type="nucleotide sequence ID" value="NZ_CP120863.1"/>
</dbReference>
<sequence>MAPVRLGSDDLLCIALPSNLARCFKQLAGVSGQVAFCDQVEFLSAQSRKPFEHAGHLVVSEFVAGLLCDEIEALRKRGTKVHVAVWSPLNDHIRNIEHCAPVDFWSGRLARVPDNTDLGTFLKTGHLAVEDPHSLSDVSHDGTREADVFQRIRGLAQNNISVTSGLARSYAKSYSDVLAEFFPAGEDYDLVVLNCGGQSGNSRKKRTRIAEELAARGNSRKLIFLLYHDWGIKSRVESFGYARENDHLVVRNVPASALFSLAGTVYSDIPNLCIEAGLHGKPSQDLRDLTAFIAGEADSPVWKAEDAKVSSDAFAAKMLDPETYIFDCTAQEFVALETMLARLEELNSLEPVDDIGQFVSETAFRIWPERVFVLGRAGYLDQAVELAAYLSRHYPGTNIGPGAIHAKAVLQYLNEEYGELTQNLSAVDDASTFDRYLPIILYARFQSGDFDEIQNISNAIVRHRVEQIHKDTSVKNLKSLERVLNCLYELDQLLSSYGRCCMTHETRVAVADCLAALFTSWSKLWVAQRIAARSLSRSTIKLLHREDFDIPESLVKLFVQHNKNALMYHVSLLNLLNNNEIITEEHMAGRQRIMAYVGEHTAKEFQRQGLARKLDPVFWANLMSFIAVGYDCSAMRTERFFELEKTLEKHLTGGPSPVETAFLYSGIAKLMSGYIRALEQLSVSNSPTSALACDFLREVVKIAQKRFKSNATIQQDLIRVYTRLREPDEVEKRLVFAGRGFWPNVHIKRMFSDHLFADGRMSDGLRELEQGETLVRNNMLKRADNPSFFKQMNDLSSDHARKKFYRSCADLLSSCPQPQDPKGVVFVLPYDAQNTMAMGVPVMGELRKRGYATHYLGTGILPKDPTGIAEIDKYHGIISYDYTTLSDEPYYERTLRNEWKIDWKNKVLECDGVNYFQGVFEYLANRYRRFDIDIEKAPIQKFFYTQLLKCDRAVSICKDIQSNPALKGVPVRFMAVSAQTSPSYIYKEFCAEVGYKDDMHLIFHINGYENYFSNLGTKVASTMGVRDMTVRPFIRSPLIVRRDMLELPADSEVEKERLKTVLTADRVGVVGQTPVVAAVEKRIREHRAKGGKVIVCYGKVLCDLGVPYDGGPAHRDILDWVNHTIECARKSDALVLIKPHPHELRPEIARHLTQTLFDGITVELPDNVILLGHDWFNNSRLKDMMDVAILWNGTSCLEMSVWGLPVVICAHFGMIDYPVELIAPESRADYERMICAPESLKQHPDSAGLAIDYLQKMGGETVFSPYKYCPRPATNDPVGHYYWMKDDIKKWQGPGDPWVEKMAEEYLRSFTPGERGVAGDQDYERYRAYKHGHGTAI</sequence>
<evidence type="ECO:0000313" key="1">
    <source>
        <dbReference type="EMBL" id="WFE89359.1"/>
    </source>
</evidence>
<accession>A0ABY8F3H3</accession>
<organism evidence="1 2">
    <name type="scientific">Roseibium porphyridii</name>
    <dbReference type="NCBI Taxonomy" id="2866279"/>
    <lineage>
        <taxon>Bacteria</taxon>
        <taxon>Pseudomonadati</taxon>
        <taxon>Pseudomonadota</taxon>
        <taxon>Alphaproteobacteria</taxon>
        <taxon>Hyphomicrobiales</taxon>
        <taxon>Stappiaceae</taxon>
        <taxon>Roseibium</taxon>
    </lineage>
</organism>